<keyword evidence="3" id="KW-0255">Endonuclease</keyword>
<feature type="domain" description="GIY-YIG" evidence="2">
    <location>
        <begin position="1"/>
        <end position="76"/>
    </location>
</feature>
<evidence type="ECO:0000313" key="4">
    <source>
        <dbReference type="Proteomes" id="UP000176997"/>
    </source>
</evidence>
<evidence type="ECO:0000256" key="1">
    <source>
        <dbReference type="ARBA" id="ARBA00007435"/>
    </source>
</evidence>
<keyword evidence="3" id="KW-0540">Nuclease</keyword>
<comment type="similarity">
    <text evidence="1">Belongs to the UPF0213 family.</text>
</comment>
<comment type="caution">
    <text evidence="3">The sequence shown here is derived from an EMBL/GenBank/DDBJ whole genome shotgun (WGS) entry which is preliminary data.</text>
</comment>
<dbReference type="Pfam" id="PF01541">
    <property type="entry name" value="GIY-YIG"/>
    <property type="match status" value="1"/>
</dbReference>
<dbReference type="CDD" id="cd10456">
    <property type="entry name" value="GIY-YIG_UPF0213"/>
    <property type="match status" value="1"/>
</dbReference>
<protein>
    <submittedName>
        <fullName evidence="3">Endonuclease</fullName>
    </submittedName>
</protein>
<accession>A0A1G2SA64</accession>
<dbReference type="STRING" id="1802723.A2675_02095"/>
<dbReference type="EMBL" id="MHUS01000006">
    <property type="protein sequence ID" value="OHA81937.1"/>
    <property type="molecule type" value="Genomic_DNA"/>
</dbReference>
<dbReference type="AlphaFoldDB" id="A0A1G2SA64"/>
<reference evidence="3 4" key="1">
    <citation type="journal article" date="2016" name="Nat. Commun.">
        <title>Thousands of microbial genomes shed light on interconnected biogeochemical processes in an aquifer system.</title>
        <authorList>
            <person name="Anantharaman K."/>
            <person name="Brown C.T."/>
            <person name="Hug L.A."/>
            <person name="Sharon I."/>
            <person name="Castelle C.J."/>
            <person name="Probst A.J."/>
            <person name="Thomas B.C."/>
            <person name="Singh A."/>
            <person name="Wilkins M.J."/>
            <person name="Karaoz U."/>
            <person name="Brodie E.L."/>
            <person name="Williams K.H."/>
            <person name="Hubbard S.S."/>
            <person name="Banfield J.F."/>
        </authorList>
    </citation>
    <scope>NUCLEOTIDE SEQUENCE [LARGE SCALE GENOMIC DNA]</scope>
</reference>
<organism evidence="3 4">
    <name type="scientific">Candidatus Yonathbacteria bacterium RIFCSPHIGHO2_01_FULL_51_10</name>
    <dbReference type="NCBI Taxonomy" id="1802723"/>
    <lineage>
        <taxon>Bacteria</taxon>
        <taxon>Candidatus Yonathiibacteriota</taxon>
    </lineage>
</organism>
<dbReference type="Proteomes" id="UP000176997">
    <property type="component" value="Unassembled WGS sequence"/>
</dbReference>
<sequence length="82" mass="9512">MYYVYLLKLSDTTIYTGITTDVARRFQEHKDGKGGHYTSSRKALKILYTEECKDRSAALKREAEIKKWPRQKKLELVAGSRA</sequence>
<evidence type="ECO:0000259" key="2">
    <source>
        <dbReference type="PROSITE" id="PS50164"/>
    </source>
</evidence>
<keyword evidence="3" id="KW-0378">Hydrolase</keyword>
<gene>
    <name evidence="3" type="ORF">A2675_02095</name>
</gene>
<dbReference type="PANTHER" id="PTHR34477">
    <property type="entry name" value="UPF0213 PROTEIN YHBQ"/>
    <property type="match status" value="1"/>
</dbReference>
<evidence type="ECO:0000313" key="3">
    <source>
        <dbReference type="EMBL" id="OHA81937.1"/>
    </source>
</evidence>
<dbReference type="PROSITE" id="PS50164">
    <property type="entry name" value="GIY_YIG"/>
    <property type="match status" value="1"/>
</dbReference>
<dbReference type="InterPro" id="IPR035901">
    <property type="entry name" value="GIY-YIG_endonuc_sf"/>
</dbReference>
<proteinExistence type="inferred from homology"/>
<dbReference type="GO" id="GO:0004519">
    <property type="term" value="F:endonuclease activity"/>
    <property type="evidence" value="ECO:0007669"/>
    <property type="project" value="UniProtKB-KW"/>
</dbReference>
<dbReference type="Gene3D" id="3.40.1440.10">
    <property type="entry name" value="GIY-YIG endonuclease"/>
    <property type="match status" value="1"/>
</dbReference>
<name>A0A1G2SA64_9BACT</name>
<dbReference type="InterPro" id="IPR050190">
    <property type="entry name" value="UPF0213_domain"/>
</dbReference>
<dbReference type="PANTHER" id="PTHR34477:SF1">
    <property type="entry name" value="UPF0213 PROTEIN YHBQ"/>
    <property type="match status" value="1"/>
</dbReference>
<dbReference type="SUPFAM" id="SSF82771">
    <property type="entry name" value="GIY-YIG endonuclease"/>
    <property type="match status" value="1"/>
</dbReference>
<dbReference type="InterPro" id="IPR000305">
    <property type="entry name" value="GIY-YIG_endonuc"/>
</dbReference>